<dbReference type="RefSeq" id="WP_213238577.1">
    <property type="nucleotide sequence ID" value="NZ_JAHBCL010000055.1"/>
</dbReference>
<reference evidence="3 4" key="1">
    <citation type="submission" date="2021-05" db="EMBL/GenBank/DDBJ databases">
        <title>Fusibacter ferrireducens sp. nov., an anaerobic, sulfur- and Fe-reducing bacterium isolated from the mangrove sediment.</title>
        <authorList>
            <person name="Qiu D."/>
        </authorList>
    </citation>
    <scope>NUCLEOTIDE SEQUENCE [LARGE SCALE GENOMIC DNA]</scope>
    <source>
        <strain evidence="3 4">DSM 12116</strain>
    </source>
</reference>
<evidence type="ECO:0008006" key="5">
    <source>
        <dbReference type="Google" id="ProtNLM"/>
    </source>
</evidence>
<protein>
    <recommendedName>
        <fullName evidence="5">Core-binding (CB) domain-containing protein</fullName>
    </recommendedName>
</protein>
<accession>A0ABS5PVJ3</accession>
<dbReference type="InterPro" id="IPR055733">
    <property type="entry name" value="DUF7309"/>
</dbReference>
<evidence type="ECO:0000259" key="1">
    <source>
        <dbReference type="Pfam" id="PF22007"/>
    </source>
</evidence>
<dbReference type="EMBL" id="JAHBCL010000055">
    <property type="protein sequence ID" value="MBS7528721.1"/>
    <property type="molecule type" value="Genomic_DNA"/>
</dbReference>
<organism evidence="3 4">
    <name type="scientific">Fusibacter paucivorans</name>
    <dbReference type="NCBI Taxonomy" id="76009"/>
    <lineage>
        <taxon>Bacteria</taxon>
        <taxon>Bacillati</taxon>
        <taxon>Bacillota</taxon>
        <taxon>Clostridia</taxon>
        <taxon>Eubacteriales</taxon>
        <taxon>Eubacteriales Family XII. Incertae Sedis</taxon>
        <taxon>Fusibacter</taxon>
    </lineage>
</organism>
<dbReference type="Pfam" id="PF23988">
    <property type="entry name" value="DUF7309"/>
    <property type="match status" value="1"/>
</dbReference>
<evidence type="ECO:0000259" key="2">
    <source>
        <dbReference type="Pfam" id="PF23988"/>
    </source>
</evidence>
<evidence type="ECO:0000313" key="4">
    <source>
        <dbReference type="Proteomes" id="UP000746471"/>
    </source>
</evidence>
<evidence type="ECO:0000313" key="3">
    <source>
        <dbReference type="EMBL" id="MBS7528721.1"/>
    </source>
</evidence>
<proteinExistence type="predicted"/>
<dbReference type="Proteomes" id="UP000746471">
    <property type="component" value="Unassembled WGS sequence"/>
</dbReference>
<gene>
    <name evidence="3" type="ORF">KHM83_18800</name>
</gene>
<dbReference type="InterPro" id="IPR054216">
    <property type="entry name" value="DUF6930"/>
</dbReference>
<comment type="caution">
    <text evidence="3">The sequence shown here is derived from an EMBL/GenBank/DDBJ whole genome shotgun (WGS) entry which is preliminary data.</text>
</comment>
<feature type="domain" description="DUF7309" evidence="2">
    <location>
        <begin position="185"/>
        <end position="348"/>
    </location>
</feature>
<sequence length="513" mass="59681">MKKKPVVIEQNKKLVEDFRESMVQSNLSEKTVNKHTENVSLYINEFLSYYAPKSAAEGIENIDEFFSDWLVRKVLWISPTFYKDCITGIKKFYRFLLDREIINADQFNGLNETIKENKAEWLSIVSDEMAFDDGLDDDFFFGGDVEQLIKKHFGDMEPEEILTDDAYFFDEGMLADHEADAILKDFFIQAKMIQKMKPWQIIDETDVIELELPEEDENIYVSVIGREGISRAIIFYRGTEGLASYFDVLNQVEDSQQLAYKQSFTAIYFGEDSEFCTYDSAYLKRSGVSFKGEKEKPFVRVNEPGRMICPIEIIEMTELTDWLEILIRVLKYLQKNKQERAWLEKEQLLTVTLTMLGDLKYRFRPLAEVFSKGVEISVYINEIALAKAKKTLKKSADVWELGLFYLPTPIFEEGSEYLADFPHAFMAVDSSNELILGMHIAEDEVDERAFQLYFMDMIMELGMYPEKIHYQNEDVLKVLWPIVDSLNISVERKQTLPVLTGAYNELLDHLTKS</sequence>
<feature type="domain" description="DUF6930" evidence="1">
    <location>
        <begin position="385"/>
        <end position="506"/>
    </location>
</feature>
<name>A0ABS5PVJ3_9FIRM</name>
<keyword evidence="4" id="KW-1185">Reference proteome</keyword>
<dbReference type="Pfam" id="PF22007">
    <property type="entry name" value="DUF6930"/>
    <property type="match status" value="1"/>
</dbReference>